<evidence type="ECO:0000256" key="2">
    <source>
        <dbReference type="PROSITE-ProRule" id="PRU00169"/>
    </source>
</evidence>
<dbReference type="Gene3D" id="3.40.50.2300">
    <property type="match status" value="1"/>
</dbReference>
<organism evidence="5 6">
    <name type="scientific">Geobacter sulfurreducens (strain ATCC 51573 / DSM 12127 / PCA)</name>
    <dbReference type="NCBI Taxonomy" id="243231"/>
    <lineage>
        <taxon>Bacteria</taxon>
        <taxon>Pseudomonadati</taxon>
        <taxon>Thermodesulfobacteriota</taxon>
        <taxon>Desulfuromonadia</taxon>
        <taxon>Geobacterales</taxon>
        <taxon>Geobacteraceae</taxon>
        <taxon>Geobacter</taxon>
    </lineage>
</organism>
<dbReference type="InterPro" id="IPR050595">
    <property type="entry name" value="Bact_response_regulator"/>
</dbReference>
<dbReference type="OrthoDB" id="5393943at2"/>
<evidence type="ECO:0000313" key="5">
    <source>
        <dbReference type="EMBL" id="AAR35593.1"/>
    </source>
</evidence>
<dbReference type="GO" id="GO:0000156">
    <property type="term" value="F:phosphorelay response regulator activity"/>
    <property type="evidence" value="ECO:0000318"/>
    <property type="project" value="GO_Central"/>
</dbReference>
<dbReference type="Pfam" id="PF00072">
    <property type="entry name" value="Response_reg"/>
    <property type="match status" value="1"/>
</dbReference>
<sequence length="316" mass="34213">MADVIIAGCPVCQARYRLDGARIPDGGVTLRCSSCRTVFKVRGKASPRIPHQPSTTETVTRVLVAHENSVFRNTVRQALAGEPFEVLEAADGAGAYAIILERHPRVAILDAALPGMFAFEICEAVKGSPATADIKIILVASIYDKAKYKRAPESLHGADDYLEKHHIPDELPARVRRLLAGTTPETSPLRGGAPPREDGPTMVPGEQAPPGGDSGAQHCGDARNDEYGGDEPTLADEHHKARRLARLIVSDIALYNRDLVREGVRNGTFFELLAEDVAEGRSLYENRVPGDVRAGTSYLDDAFAEFIGTIRRELGL</sequence>
<name>Q74AY2_GEOSL</name>
<dbReference type="AlphaFoldDB" id="Q74AY2"/>
<feature type="region of interest" description="Disordered" evidence="3">
    <location>
        <begin position="181"/>
        <end position="236"/>
    </location>
</feature>
<accession>Q74AY2</accession>
<proteinExistence type="predicted"/>
<dbReference type="RefSeq" id="WP_010942857.1">
    <property type="nucleotide sequence ID" value="NC_002939.5"/>
</dbReference>
<dbReference type="STRING" id="243231.GSU2217"/>
<dbReference type="InterPro" id="IPR011723">
    <property type="entry name" value="Znf/thioredoxin_put"/>
</dbReference>
<evidence type="ECO:0000259" key="4">
    <source>
        <dbReference type="PROSITE" id="PS50110"/>
    </source>
</evidence>
<dbReference type="NCBIfam" id="TIGR02098">
    <property type="entry name" value="MJ0042_CXXC"/>
    <property type="match status" value="1"/>
</dbReference>
<dbReference type="Proteomes" id="UP000000577">
    <property type="component" value="Chromosome"/>
</dbReference>
<dbReference type="PROSITE" id="PS50110">
    <property type="entry name" value="RESPONSE_REGULATORY"/>
    <property type="match status" value="1"/>
</dbReference>
<dbReference type="SMART" id="SM00448">
    <property type="entry name" value="REC"/>
    <property type="match status" value="1"/>
</dbReference>
<dbReference type="SMR" id="Q74AY2"/>
<dbReference type="SUPFAM" id="SSF52172">
    <property type="entry name" value="CheY-like"/>
    <property type="match status" value="1"/>
</dbReference>
<dbReference type="Pfam" id="PF13717">
    <property type="entry name" value="Zn_ribbon_4"/>
    <property type="match status" value="1"/>
</dbReference>
<dbReference type="eggNOG" id="COG0745">
    <property type="taxonomic scope" value="Bacteria"/>
</dbReference>
<evidence type="ECO:0000256" key="1">
    <source>
        <dbReference type="ARBA" id="ARBA00022553"/>
    </source>
</evidence>
<dbReference type="PATRIC" id="fig|243231.5.peg.2248"/>
<reference evidence="5 6" key="1">
    <citation type="journal article" date="2003" name="Science">
        <title>Genome of Geobacter sulfurreducens: metal reduction in subsurface environments.</title>
        <authorList>
            <person name="Methe B.A."/>
            <person name="Nelson K.E."/>
            <person name="Eisen J.A."/>
            <person name="Paulsen I.T."/>
            <person name="Nelson W."/>
            <person name="Heidelberg J.F."/>
            <person name="Wu D."/>
            <person name="Wu M."/>
            <person name="Ward N."/>
            <person name="Beanan M.J."/>
            <person name="Dodson R.J."/>
            <person name="Madupu R."/>
            <person name="Brinkac L.M."/>
            <person name="Daugherty S.C."/>
            <person name="DeBoy R.T."/>
            <person name="Durkin A.S."/>
            <person name="Gwinn M."/>
            <person name="Kolonay J.F."/>
            <person name="Sullivan S.A."/>
            <person name="Haft D.H."/>
            <person name="Selengut J."/>
            <person name="Davidsen T.M."/>
            <person name="Zafar N."/>
            <person name="White O."/>
            <person name="Tran B."/>
            <person name="Romero C."/>
            <person name="Forberger H.A."/>
            <person name="Weidman J."/>
            <person name="Khouri H."/>
            <person name="Feldblyum T.V."/>
            <person name="Utterback T.R."/>
            <person name="Van Aken S.E."/>
            <person name="Lovley D.R."/>
            <person name="Fraser C.M."/>
        </authorList>
    </citation>
    <scope>NUCLEOTIDE SEQUENCE [LARGE SCALE GENOMIC DNA]</scope>
    <source>
        <strain evidence="6">ATCC 51573 / DSM 12127 / PCA</strain>
    </source>
</reference>
<dbReference type="EnsemblBacteria" id="AAR35593">
    <property type="protein sequence ID" value="AAR35593"/>
    <property type="gene ID" value="GSU2217"/>
</dbReference>
<gene>
    <name evidence="5" type="primary">cheY40H-3</name>
    <name evidence="5" type="ordered locus">GSU2217</name>
</gene>
<keyword evidence="6" id="KW-1185">Reference proteome</keyword>
<dbReference type="InterPro" id="IPR001789">
    <property type="entry name" value="Sig_transdc_resp-reg_receiver"/>
</dbReference>
<dbReference type="HOGENOM" id="CLU_879295_0_0_7"/>
<reference evidence="5 6" key="2">
    <citation type="journal article" date="2012" name="BMC Genomics">
        <title>Comparative genomic analysis of Geobacter sulfurreducens KN400, a strain with enhanced capacity for extracellular electron transfer and electricity production.</title>
        <authorList>
            <person name="Butler J.E."/>
            <person name="Young N.D."/>
            <person name="Aklujkar M."/>
            <person name="Lovley D.R."/>
        </authorList>
    </citation>
    <scope>NUCLEOTIDE SEQUENCE [LARGE SCALE GENOMIC DNA]</scope>
    <source>
        <strain evidence="6">ATCC 51573 / DSM 12127 / PCA</strain>
    </source>
</reference>
<dbReference type="InterPro" id="IPR011006">
    <property type="entry name" value="CheY-like_superfamily"/>
</dbReference>
<dbReference type="InParanoid" id="Q74AY2"/>
<feature type="modified residue" description="4-aspartylphosphate" evidence="2">
    <location>
        <position position="110"/>
    </location>
</feature>
<evidence type="ECO:0000256" key="3">
    <source>
        <dbReference type="SAM" id="MobiDB-lite"/>
    </source>
</evidence>
<keyword evidence="1 2" id="KW-0597">Phosphoprotein</keyword>
<dbReference type="KEGG" id="gsu:GSU2217"/>
<feature type="domain" description="Response regulatory" evidence="4">
    <location>
        <begin position="61"/>
        <end position="179"/>
    </location>
</feature>
<evidence type="ECO:0000313" key="6">
    <source>
        <dbReference type="Proteomes" id="UP000000577"/>
    </source>
</evidence>
<dbReference type="EMBL" id="AE017180">
    <property type="protein sequence ID" value="AAR35593.1"/>
    <property type="molecule type" value="Genomic_DNA"/>
</dbReference>
<dbReference type="PANTHER" id="PTHR44591">
    <property type="entry name" value="STRESS RESPONSE REGULATOR PROTEIN 1"/>
    <property type="match status" value="1"/>
</dbReference>
<dbReference type="GO" id="GO:0000160">
    <property type="term" value="P:phosphorelay signal transduction system"/>
    <property type="evidence" value="ECO:0000318"/>
    <property type="project" value="GO_Central"/>
</dbReference>
<dbReference type="PANTHER" id="PTHR44591:SF18">
    <property type="entry name" value="REGULATORY PROTEIN"/>
    <property type="match status" value="1"/>
</dbReference>
<protein>
    <submittedName>
        <fullName evidence="5">Response receiver CheY associated with MCPs of class 40H</fullName>
    </submittedName>
</protein>